<keyword evidence="2" id="KW-1185">Reference proteome</keyword>
<dbReference type="AlphaFoldDB" id="A0A2I0IK11"/>
<accession>A0A2I0IK11</accession>
<dbReference type="EMBL" id="PGOL01002915">
    <property type="protein sequence ID" value="PKI44347.1"/>
    <property type="molecule type" value="Genomic_DNA"/>
</dbReference>
<sequence length="165" mass="18687">MPPILPITQFSVQVQFLFSAFSSRLPHRRHRRSPRSSRRLGPPLPSTRSPCLLRLHQNPYFPLFNSHRRAPCFRQRRPLSCRLLQLQSSLSWHCLLASHTHTRDLNSQSVSTEPLSTFYPFGHQKLCLREDQAIDRQLSLSGQVLGGASVGGSLSFSSRTPVAGF</sequence>
<reference evidence="1 2" key="1">
    <citation type="submission" date="2017-11" db="EMBL/GenBank/DDBJ databases">
        <title>De-novo sequencing of pomegranate (Punica granatum L.) genome.</title>
        <authorList>
            <person name="Akparov Z."/>
            <person name="Amiraslanov A."/>
            <person name="Hajiyeva S."/>
            <person name="Abbasov M."/>
            <person name="Kaur K."/>
            <person name="Hamwieh A."/>
            <person name="Solovyev V."/>
            <person name="Salamov A."/>
            <person name="Braich B."/>
            <person name="Kosarev P."/>
            <person name="Mahmoud A."/>
            <person name="Hajiyev E."/>
            <person name="Babayeva S."/>
            <person name="Izzatullayeva V."/>
            <person name="Mammadov A."/>
            <person name="Mammadov A."/>
            <person name="Sharifova S."/>
            <person name="Ojaghi J."/>
            <person name="Eynullazada K."/>
            <person name="Bayramov B."/>
            <person name="Abdulazimova A."/>
            <person name="Shahmuradov I."/>
        </authorList>
    </citation>
    <scope>NUCLEOTIDE SEQUENCE [LARGE SCALE GENOMIC DNA]</scope>
    <source>
        <strain evidence="2">cv. AG2017</strain>
        <tissue evidence="1">Leaf</tissue>
    </source>
</reference>
<evidence type="ECO:0000313" key="1">
    <source>
        <dbReference type="EMBL" id="PKI44347.1"/>
    </source>
</evidence>
<dbReference type="Proteomes" id="UP000233551">
    <property type="component" value="Unassembled WGS sequence"/>
</dbReference>
<name>A0A2I0IK11_PUNGR</name>
<protein>
    <submittedName>
        <fullName evidence="1">Uncharacterized protein</fullName>
    </submittedName>
</protein>
<proteinExistence type="predicted"/>
<evidence type="ECO:0000313" key="2">
    <source>
        <dbReference type="Proteomes" id="UP000233551"/>
    </source>
</evidence>
<gene>
    <name evidence="1" type="ORF">CRG98_035258</name>
</gene>
<organism evidence="1 2">
    <name type="scientific">Punica granatum</name>
    <name type="common">Pomegranate</name>
    <dbReference type="NCBI Taxonomy" id="22663"/>
    <lineage>
        <taxon>Eukaryota</taxon>
        <taxon>Viridiplantae</taxon>
        <taxon>Streptophyta</taxon>
        <taxon>Embryophyta</taxon>
        <taxon>Tracheophyta</taxon>
        <taxon>Spermatophyta</taxon>
        <taxon>Magnoliopsida</taxon>
        <taxon>eudicotyledons</taxon>
        <taxon>Gunneridae</taxon>
        <taxon>Pentapetalae</taxon>
        <taxon>rosids</taxon>
        <taxon>malvids</taxon>
        <taxon>Myrtales</taxon>
        <taxon>Lythraceae</taxon>
        <taxon>Punica</taxon>
    </lineage>
</organism>
<comment type="caution">
    <text evidence="1">The sequence shown here is derived from an EMBL/GenBank/DDBJ whole genome shotgun (WGS) entry which is preliminary data.</text>
</comment>